<dbReference type="KEGG" id="mtw:CQW49_24015"/>
<evidence type="ECO:0008006" key="3">
    <source>
        <dbReference type="Google" id="ProtNLM"/>
    </source>
</evidence>
<keyword evidence="2" id="KW-1185">Reference proteome</keyword>
<reference evidence="2" key="1">
    <citation type="submission" date="2017-10" db="EMBL/GenBank/DDBJ databases">
        <title>Completed PacBio SMRT sequence of Methylosinus trichosporium OB3b reveals presence of a third large plasmid.</title>
        <authorList>
            <person name="Charles T.C."/>
            <person name="Lynch M.D.J."/>
            <person name="Heil J.R."/>
            <person name="Cheng J."/>
        </authorList>
    </citation>
    <scope>NUCLEOTIDE SEQUENCE [LARGE SCALE GENOMIC DNA]</scope>
    <source>
        <strain evidence="2">OB3b</strain>
        <plasmid evidence="2">pob3b3</plasmid>
    </source>
</reference>
<dbReference type="EMBL" id="CP023740">
    <property type="protein sequence ID" value="ATQ71006.1"/>
    <property type="molecule type" value="Genomic_DNA"/>
</dbReference>
<evidence type="ECO:0000313" key="1">
    <source>
        <dbReference type="EMBL" id="ATQ71006.1"/>
    </source>
</evidence>
<proteinExistence type="predicted"/>
<dbReference type="Proteomes" id="UP000230709">
    <property type="component" value="Plasmid pOB3b3"/>
</dbReference>
<organism evidence="1 2">
    <name type="scientific">Methylosinus trichosporium (strain ATCC 35070 / NCIMB 11131 / UNIQEM 75 / OB3b)</name>
    <dbReference type="NCBI Taxonomy" id="595536"/>
    <lineage>
        <taxon>Bacteria</taxon>
        <taxon>Pseudomonadati</taxon>
        <taxon>Pseudomonadota</taxon>
        <taxon>Alphaproteobacteria</taxon>
        <taxon>Hyphomicrobiales</taxon>
        <taxon>Methylocystaceae</taxon>
        <taxon>Methylosinus</taxon>
    </lineage>
</organism>
<protein>
    <recommendedName>
        <fullName evidence="3">IS630 family transposase</fullName>
    </recommendedName>
</protein>
<name>A0A2D2D7K7_METT3</name>
<evidence type="ECO:0000313" key="2">
    <source>
        <dbReference type="Proteomes" id="UP000230709"/>
    </source>
</evidence>
<geneLocation type="plasmid" evidence="2">
    <name>pob3b3</name>
</geneLocation>
<sequence length="67" mass="7560">MAESELSVLSSQCLARRNGDIESLRAEVAAWVADRNTHQAKADWRFTTADARIKLKRLYPVFPVQNG</sequence>
<accession>A0A2D2D7K7</accession>
<keyword evidence="1" id="KW-0614">Plasmid</keyword>
<gene>
    <name evidence="1" type="ORF">CQW49_24015</name>
</gene>
<dbReference type="AlphaFoldDB" id="A0A2D2D7K7"/>
<dbReference type="STRING" id="595536.GCA_000178815_00005"/>